<reference evidence="1" key="1">
    <citation type="submission" date="2022-01" db="EMBL/GenBank/DDBJ databases">
        <authorList>
            <person name="Jo J.-H."/>
            <person name="Im W.-T."/>
        </authorList>
    </citation>
    <scope>NUCLEOTIDE SEQUENCE</scope>
    <source>
        <strain evidence="1">NA20</strain>
    </source>
</reference>
<evidence type="ECO:0000313" key="1">
    <source>
        <dbReference type="EMBL" id="MCG2618165.1"/>
    </source>
</evidence>
<name>A0ABS9L0T8_9BACT</name>
<dbReference type="RefSeq" id="WP_237877388.1">
    <property type="nucleotide sequence ID" value="NZ_JAKLTR010000037.1"/>
</dbReference>
<protein>
    <recommendedName>
        <fullName evidence="3">RHS repeat-associated core domain-containing protein</fullName>
    </recommendedName>
</protein>
<keyword evidence="2" id="KW-1185">Reference proteome</keyword>
<dbReference type="Proteomes" id="UP001165367">
    <property type="component" value="Unassembled WGS sequence"/>
</dbReference>
<comment type="caution">
    <text evidence="1">The sequence shown here is derived from an EMBL/GenBank/DDBJ whole genome shotgun (WGS) entry which is preliminary data.</text>
</comment>
<gene>
    <name evidence="1" type="ORF">LZZ85_27945</name>
</gene>
<dbReference type="InterPro" id="IPR022385">
    <property type="entry name" value="Rhs_assc_core"/>
</dbReference>
<accession>A0ABS9L0T8</accession>
<dbReference type="NCBIfam" id="TIGR03696">
    <property type="entry name" value="Rhs_assc_core"/>
    <property type="match status" value="1"/>
</dbReference>
<evidence type="ECO:0008006" key="3">
    <source>
        <dbReference type="Google" id="ProtNLM"/>
    </source>
</evidence>
<dbReference type="EMBL" id="JAKLTR010000037">
    <property type="protein sequence ID" value="MCG2618165.1"/>
    <property type="molecule type" value="Genomic_DNA"/>
</dbReference>
<dbReference type="Gene3D" id="2.180.10.10">
    <property type="entry name" value="RHS repeat-associated core"/>
    <property type="match status" value="1"/>
</dbReference>
<evidence type="ECO:0000313" key="2">
    <source>
        <dbReference type="Proteomes" id="UP001165367"/>
    </source>
</evidence>
<proteinExistence type="predicted"/>
<sequence>MSETPKPVPQKWMGHKKWVGDYYPFGLTMAGISSKALAFGGPENKYKYNGIEYENSFAVNIGETFFRTHDPQLGRWWQIDPKPSYETSLYAAMLNNPIKLSDPLGDTTWTYDISGTFLKMIPDKLKNQTHYIEKVEYDKLEASNTTDGKLNNKNMGNAVRKNSSAFIGKNSLKSLQKILSDPANKGLESLFVGKVGSDREIMFSQVDVPDEYRSVSGISIPGNSPVNTAQHWINKAFPGNQSNLFMVGHTHVQEKLDMLLGKNTTVGDGSPKALLKFWARPSAGGDYNTADFHRNKIPQMIATPIGISLFSQAQYVNEKYGYQLFKQY</sequence>
<organism evidence="1 2">
    <name type="scientific">Terrimonas ginsenosidimutans</name>
    <dbReference type="NCBI Taxonomy" id="2908004"/>
    <lineage>
        <taxon>Bacteria</taxon>
        <taxon>Pseudomonadati</taxon>
        <taxon>Bacteroidota</taxon>
        <taxon>Chitinophagia</taxon>
        <taxon>Chitinophagales</taxon>
        <taxon>Chitinophagaceae</taxon>
        <taxon>Terrimonas</taxon>
    </lineage>
</organism>